<keyword evidence="4" id="KW-0862">Zinc</keyword>
<dbReference type="Pfam" id="PF13688">
    <property type="entry name" value="Reprolysin_5"/>
    <property type="match status" value="1"/>
</dbReference>
<comment type="caution">
    <text evidence="4">Lacks conserved residue(s) required for the propagation of feature annotation.</text>
</comment>
<evidence type="ECO:0008006" key="11">
    <source>
        <dbReference type="Google" id="ProtNLM"/>
    </source>
</evidence>
<feature type="region of interest" description="Disordered" evidence="5">
    <location>
        <begin position="1047"/>
        <end position="1076"/>
    </location>
</feature>
<gene>
    <name evidence="9" type="ORF">LOTGIDRAFT_165875</name>
</gene>
<dbReference type="SUPFAM" id="SSF55486">
    <property type="entry name" value="Metalloproteases ('zincins'), catalytic domain"/>
    <property type="match status" value="1"/>
</dbReference>
<dbReference type="CDD" id="cd11304">
    <property type="entry name" value="Cadherin_repeat"/>
    <property type="match status" value="3"/>
</dbReference>
<keyword evidence="4" id="KW-0479">Metal-binding</keyword>
<dbReference type="PROSITE" id="PS50268">
    <property type="entry name" value="CADHERIN_2"/>
    <property type="match status" value="3"/>
</dbReference>
<dbReference type="InterPro" id="IPR024079">
    <property type="entry name" value="MetalloPept_cat_dom_sf"/>
</dbReference>
<proteinExistence type="predicted"/>
<feature type="domain" description="Cadherin" evidence="8">
    <location>
        <begin position="838"/>
        <end position="942"/>
    </location>
</feature>
<evidence type="ECO:0000256" key="6">
    <source>
        <dbReference type="SAM" id="Phobius"/>
    </source>
</evidence>
<dbReference type="GeneID" id="20240203"/>
<dbReference type="PRINTS" id="PR00205">
    <property type="entry name" value="CADHERIN"/>
</dbReference>
<feature type="binding site" evidence="4">
    <location>
        <position position="346"/>
    </location>
    <ligand>
        <name>Zn(2+)</name>
        <dbReference type="ChEBI" id="CHEBI:29105"/>
        <note>catalytic</note>
    </ligand>
</feature>
<keyword evidence="10" id="KW-1185">Reference proteome</keyword>
<feature type="active site" evidence="4">
    <location>
        <position position="343"/>
    </location>
</feature>
<dbReference type="SMART" id="SM00112">
    <property type="entry name" value="CA"/>
    <property type="match status" value="4"/>
</dbReference>
<dbReference type="GO" id="GO:0006508">
    <property type="term" value="P:proteolysis"/>
    <property type="evidence" value="ECO:0007669"/>
    <property type="project" value="InterPro"/>
</dbReference>
<feature type="compositionally biased region" description="Low complexity" evidence="5">
    <location>
        <begin position="1060"/>
        <end position="1072"/>
    </location>
</feature>
<evidence type="ECO:0000259" key="8">
    <source>
        <dbReference type="PROSITE" id="PS50268"/>
    </source>
</evidence>
<dbReference type="Proteomes" id="UP000030746">
    <property type="component" value="Unassembled WGS sequence"/>
</dbReference>
<dbReference type="InterPro" id="IPR015919">
    <property type="entry name" value="Cadherin-like_sf"/>
</dbReference>
<evidence type="ECO:0000256" key="5">
    <source>
        <dbReference type="SAM" id="MobiDB-lite"/>
    </source>
</evidence>
<dbReference type="HOGENOM" id="CLU_281084_0_0_1"/>
<dbReference type="GO" id="GO:0007156">
    <property type="term" value="P:homophilic cell adhesion via plasma membrane adhesion molecules"/>
    <property type="evidence" value="ECO:0007669"/>
    <property type="project" value="InterPro"/>
</dbReference>
<evidence type="ECO:0000313" key="9">
    <source>
        <dbReference type="EMBL" id="ESO88136.1"/>
    </source>
</evidence>
<dbReference type="PANTHER" id="PTHR24026">
    <property type="entry name" value="FAT ATYPICAL CADHERIN-RELATED"/>
    <property type="match status" value="1"/>
</dbReference>
<feature type="domain" description="Cadherin" evidence="8">
    <location>
        <begin position="735"/>
        <end position="837"/>
    </location>
</feature>
<dbReference type="KEGG" id="lgi:LOTGIDRAFT_165875"/>
<evidence type="ECO:0000256" key="1">
    <source>
        <dbReference type="ARBA" id="ARBA00022692"/>
    </source>
</evidence>
<evidence type="ECO:0000259" key="7">
    <source>
        <dbReference type="PROSITE" id="PS50215"/>
    </source>
</evidence>
<dbReference type="EMBL" id="KB202752">
    <property type="protein sequence ID" value="ESO88136.1"/>
    <property type="molecule type" value="Genomic_DNA"/>
</dbReference>
<keyword evidence="1 6" id="KW-0812">Transmembrane</keyword>
<keyword evidence="3" id="KW-0106">Calcium</keyword>
<sequence length="1116" mass="124271">MHATGFSTILISSSYFTLLLNLELSLGRIRWSGWIHQQLNCSDLSPHVTLELLLEDGVEARQSSWNRNEIMPNNLVFRIRRDHEAAVLRLTKIAPLKTIACRKGGNYPLKHTAEKGHMQIGLRLIHIEPTTDGVHEIIRQETLGQTYQDMQEEHSRHHRYKRSLRTYTIEVCLIADYQTFFKFLERNKNDSTKAEADMRNYYAFVAETIKVRFQHINEIEGTIAFNIVFSALIIIENRQDSSYTEPFQTDGDLDVGDALNATQFWLESPPSGIVLPPSDHYMFFTGYNLQKNGIDSSLGRAFTSTVCRADAYVFPDSTVRLKGSTSIVEANHIALTTLIAAHELGHALGALHDSGVGCNDTNRYIMATSSGPARNITNARHIWQFSTCSVRDMKTFVERDDVDCVNDNRYGENFTATQKSGQYYTKDTQCKILKDEDSIFCEAFYVNDKDKICYLGYCRSLTLPDGRFSCSSVMLMEYTTCDTNKISEPCVITNDCNECSIIGYVYHAVNSVIYWDEGEVDANNSAPIFVNVPTSAVEVLSNVQGVIFTAQTFDADGDTLTLHITYDPQLVSSYLSFDSITKRFSVRQGSNLADLQLNNFSLIMSVDDGLLLSLPVNVDFLIIPSKPPAFTEASYNLTVSEGEAGFIVVSTLLNRVTDPDSTQFNFKLLATTNSDYFTINSSSGRITYAKDYDYGPMRLPNNVKLSVEVKDESGLTASVDIFLTILNINQPPVFQNLPITKSVPENTAGGTSILQVTAQDPDGDTITFSLQSFVPVNQNLFIVSSAGEVRVKTGAIIDFESLPQTIYLTIAASDGEVLSKPANLTLLITNVNEPPSFNESRITFNVQEGLKNAVLVSTLLPYVTDQDSSDTFTFTIIPSQNSNYFKIDQSSGKISYAVDYDTDPERLPNIVELTIRVTDKGGLKDTIKIRLNILNKNQSPVFTNLPASRTIDVDFNSGVFFTVSVTDKDSEDTLTISLGSSAYFTFDENGNTVRFKGRQGLTATQNYQLSFRVTDGQLSTSAILTVTVVVEDTTTAVYTESSSTISLEKSSTATREQPTEQETTQSTGEQPTPQSPPVIENWEIWTIIIVIVVVFMVMVLLVLCRKLNRSKVQQNT</sequence>
<dbReference type="OrthoDB" id="5951731at2759"/>
<dbReference type="PROSITE" id="PS50215">
    <property type="entry name" value="ADAM_MEPRO"/>
    <property type="match status" value="1"/>
</dbReference>
<feature type="domain" description="Peptidase M12B" evidence="7">
    <location>
        <begin position="167"/>
        <end position="409"/>
    </location>
</feature>
<dbReference type="Gene3D" id="3.40.1620.60">
    <property type="match status" value="1"/>
</dbReference>
<name>V4A4F1_LOTGI</name>
<organism evidence="9 10">
    <name type="scientific">Lottia gigantea</name>
    <name type="common">Giant owl limpet</name>
    <dbReference type="NCBI Taxonomy" id="225164"/>
    <lineage>
        <taxon>Eukaryota</taxon>
        <taxon>Metazoa</taxon>
        <taxon>Spiralia</taxon>
        <taxon>Lophotrochozoa</taxon>
        <taxon>Mollusca</taxon>
        <taxon>Gastropoda</taxon>
        <taxon>Patellogastropoda</taxon>
        <taxon>Lottioidea</taxon>
        <taxon>Lottiidae</taxon>
        <taxon>Lottia</taxon>
    </lineage>
</organism>
<dbReference type="CTD" id="20240203"/>
<feature type="domain" description="Cadherin" evidence="8">
    <location>
        <begin position="631"/>
        <end position="734"/>
    </location>
</feature>
<dbReference type="PANTHER" id="PTHR24026:SF126">
    <property type="entry name" value="PROTOCADHERIN FAT 4"/>
    <property type="match status" value="1"/>
</dbReference>
<dbReference type="GO" id="GO:0004222">
    <property type="term" value="F:metalloendopeptidase activity"/>
    <property type="evidence" value="ECO:0007669"/>
    <property type="project" value="InterPro"/>
</dbReference>
<reference evidence="9 10" key="1">
    <citation type="journal article" date="2013" name="Nature">
        <title>Insights into bilaterian evolution from three spiralian genomes.</title>
        <authorList>
            <person name="Simakov O."/>
            <person name="Marletaz F."/>
            <person name="Cho S.J."/>
            <person name="Edsinger-Gonzales E."/>
            <person name="Havlak P."/>
            <person name="Hellsten U."/>
            <person name="Kuo D.H."/>
            <person name="Larsson T."/>
            <person name="Lv J."/>
            <person name="Arendt D."/>
            <person name="Savage R."/>
            <person name="Osoegawa K."/>
            <person name="de Jong P."/>
            <person name="Grimwood J."/>
            <person name="Chapman J.A."/>
            <person name="Shapiro H."/>
            <person name="Aerts A."/>
            <person name="Otillar R.P."/>
            <person name="Terry A.Y."/>
            <person name="Boore J.L."/>
            <person name="Grigoriev I.V."/>
            <person name="Lindberg D.R."/>
            <person name="Seaver E.C."/>
            <person name="Weisblat D.A."/>
            <person name="Putnam N.H."/>
            <person name="Rokhsar D.S."/>
        </authorList>
    </citation>
    <scope>NUCLEOTIDE SEQUENCE [LARGE SCALE GENOMIC DNA]</scope>
</reference>
<dbReference type="Gene3D" id="3.40.390.10">
    <property type="entry name" value="Collagenase (Catalytic Domain)"/>
    <property type="match status" value="1"/>
</dbReference>
<dbReference type="InterPro" id="IPR001590">
    <property type="entry name" value="Peptidase_M12B"/>
</dbReference>
<evidence type="ECO:0000256" key="4">
    <source>
        <dbReference type="PROSITE-ProRule" id="PRU00276"/>
    </source>
</evidence>
<protein>
    <recommendedName>
        <fullName evidence="11">Peptidase M12B domain-containing protein</fullName>
    </recommendedName>
</protein>
<accession>V4A4F1</accession>
<keyword evidence="2 6" id="KW-1133">Transmembrane helix</keyword>
<dbReference type="InterPro" id="IPR002126">
    <property type="entry name" value="Cadherin-like_dom"/>
</dbReference>
<evidence type="ECO:0000256" key="2">
    <source>
        <dbReference type="ARBA" id="ARBA00022989"/>
    </source>
</evidence>
<dbReference type="GO" id="GO:0005509">
    <property type="term" value="F:calcium ion binding"/>
    <property type="evidence" value="ECO:0007669"/>
    <property type="project" value="UniProtKB-UniRule"/>
</dbReference>
<dbReference type="RefSeq" id="XP_009061164.1">
    <property type="nucleotide sequence ID" value="XM_009062916.1"/>
</dbReference>
<dbReference type="GO" id="GO:0005886">
    <property type="term" value="C:plasma membrane"/>
    <property type="evidence" value="ECO:0007669"/>
    <property type="project" value="UniProtKB-SubCell"/>
</dbReference>
<keyword evidence="6" id="KW-0472">Membrane</keyword>
<feature type="binding site" evidence="4">
    <location>
        <position position="352"/>
    </location>
    <ligand>
        <name>Zn(2+)</name>
        <dbReference type="ChEBI" id="CHEBI:29105"/>
        <note>catalytic</note>
    </ligand>
</feature>
<dbReference type="Gene3D" id="2.60.40.60">
    <property type="entry name" value="Cadherins"/>
    <property type="match status" value="4"/>
</dbReference>
<dbReference type="SUPFAM" id="SSF49313">
    <property type="entry name" value="Cadherin-like"/>
    <property type="match status" value="4"/>
</dbReference>
<dbReference type="AlphaFoldDB" id="V4A4F1"/>
<evidence type="ECO:0000313" key="10">
    <source>
        <dbReference type="Proteomes" id="UP000030746"/>
    </source>
</evidence>
<feature type="transmembrane region" description="Helical" evidence="6">
    <location>
        <begin position="1084"/>
        <end position="1104"/>
    </location>
</feature>
<evidence type="ECO:0000256" key="3">
    <source>
        <dbReference type="PROSITE-ProRule" id="PRU00043"/>
    </source>
</evidence>
<feature type="binding site" evidence="4">
    <location>
        <position position="342"/>
    </location>
    <ligand>
        <name>Zn(2+)</name>
        <dbReference type="ChEBI" id="CHEBI:29105"/>
        <note>catalytic</note>
    </ligand>
</feature>